<keyword evidence="5" id="KW-1185">Reference proteome</keyword>
<dbReference type="PANTHER" id="PTHR46978:SF1">
    <property type="entry name" value="ZINC KNUCKLE (CCHC-TYPE) FAMILY PROTEIN"/>
    <property type="match status" value="1"/>
</dbReference>
<dbReference type="PANTHER" id="PTHR46978">
    <property type="entry name" value="ZINC KNUCKLE (CCHC-TYPE) FAMILY PROTEIN"/>
    <property type="match status" value="1"/>
</dbReference>
<evidence type="ECO:0000313" key="5">
    <source>
        <dbReference type="Proteomes" id="UP001438707"/>
    </source>
</evidence>
<accession>A0AAW1S5X9</accession>
<reference evidence="4 5" key="1">
    <citation type="journal article" date="2024" name="Nat. Commun.">
        <title>Phylogenomics reveals the evolutionary origins of lichenization in chlorophyte algae.</title>
        <authorList>
            <person name="Puginier C."/>
            <person name="Libourel C."/>
            <person name="Otte J."/>
            <person name="Skaloud P."/>
            <person name="Haon M."/>
            <person name="Grisel S."/>
            <person name="Petersen M."/>
            <person name="Berrin J.G."/>
            <person name="Delaux P.M."/>
            <person name="Dal Grande F."/>
            <person name="Keller J."/>
        </authorList>
    </citation>
    <scope>NUCLEOTIDE SEQUENCE [LARGE SCALE GENOMIC DNA]</scope>
    <source>
        <strain evidence="4 5">SAG 2145</strain>
    </source>
</reference>
<dbReference type="GO" id="GO:0003676">
    <property type="term" value="F:nucleic acid binding"/>
    <property type="evidence" value="ECO:0007669"/>
    <property type="project" value="InterPro"/>
</dbReference>
<feature type="domain" description="CCHC-type" evidence="3">
    <location>
        <begin position="125"/>
        <end position="141"/>
    </location>
</feature>
<keyword evidence="1" id="KW-0479">Metal-binding</keyword>
<dbReference type="Pfam" id="PF00098">
    <property type="entry name" value="zf-CCHC"/>
    <property type="match status" value="2"/>
</dbReference>
<dbReference type="AlphaFoldDB" id="A0AAW1S5X9"/>
<dbReference type="Proteomes" id="UP001438707">
    <property type="component" value="Unassembled WGS sequence"/>
</dbReference>
<gene>
    <name evidence="4" type="ORF">WJX74_004125</name>
</gene>
<dbReference type="InterPro" id="IPR036875">
    <property type="entry name" value="Znf_CCHC_sf"/>
</dbReference>
<feature type="compositionally biased region" description="Basic residues" evidence="2">
    <location>
        <begin position="1"/>
        <end position="12"/>
    </location>
</feature>
<feature type="compositionally biased region" description="Basic and acidic residues" evidence="2">
    <location>
        <begin position="13"/>
        <end position="26"/>
    </location>
</feature>
<name>A0AAW1S5X9_9CHLO</name>
<evidence type="ECO:0000256" key="1">
    <source>
        <dbReference type="PROSITE-ProRule" id="PRU00047"/>
    </source>
</evidence>
<sequence length="393" mass="43015">MAKSNNKRKGSSKSREDSDSDPHPADELILQKAASRAAGPDTATAAHSNGWLEEPDLAAAAIAARPANDLPQHASAPAAKRQRKPFGVTVVEEDEEAPKERSALLQSLIRAPRYFDPDFDVSGVKCFRCGGAGHIAWSCPNEEKKKPCYLCASLEHDFRDCPFKRGIVTCFKCGQLGHVVRECPGGVVAGPSAEVCLRCGRPDCDGAGVADNYRYCEQQYTAQDLERVLCIHCGLRGHLSCKKMQAVLPKPSCPICSETGHLAETCWKNERASAALPTRASASAWGYGNGSAAEPEPKRPIGSRLNGRLSAPASVPAYLSDGRWQHDAYGQHQRYGSPQYQQHHYYQQPQQYQHHFPTRHQEMYAHAAHAGQMLGSGLQGQYGGHPQKRIFPY</sequence>
<dbReference type="PROSITE" id="PS50158">
    <property type="entry name" value="ZF_CCHC"/>
    <property type="match status" value="2"/>
</dbReference>
<dbReference type="SMART" id="SM00343">
    <property type="entry name" value="ZnF_C2HC"/>
    <property type="match status" value="5"/>
</dbReference>
<evidence type="ECO:0000259" key="3">
    <source>
        <dbReference type="PROSITE" id="PS50158"/>
    </source>
</evidence>
<dbReference type="Gene3D" id="4.10.60.10">
    <property type="entry name" value="Zinc finger, CCHC-type"/>
    <property type="match status" value="3"/>
</dbReference>
<feature type="region of interest" description="Disordered" evidence="2">
    <location>
        <begin position="1"/>
        <end position="85"/>
    </location>
</feature>
<evidence type="ECO:0000256" key="2">
    <source>
        <dbReference type="SAM" id="MobiDB-lite"/>
    </source>
</evidence>
<proteinExistence type="predicted"/>
<keyword evidence="1" id="KW-0863">Zinc-finger</keyword>
<dbReference type="GO" id="GO:0008270">
    <property type="term" value="F:zinc ion binding"/>
    <property type="evidence" value="ECO:0007669"/>
    <property type="project" value="UniProtKB-KW"/>
</dbReference>
<dbReference type="EMBL" id="JALJOS010000003">
    <property type="protein sequence ID" value="KAK9841339.1"/>
    <property type="molecule type" value="Genomic_DNA"/>
</dbReference>
<feature type="domain" description="CCHC-type" evidence="3">
    <location>
        <begin position="170"/>
        <end position="184"/>
    </location>
</feature>
<evidence type="ECO:0000313" key="4">
    <source>
        <dbReference type="EMBL" id="KAK9841339.1"/>
    </source>
</evidence>
<dbReference type="InterPro" id="IPR001878">
    <property type="entry name" value="Znf_CCHC"/>
</dbReference>
<dbReference type="SUPFAM" id="SSF57756">
    <property type="entry name" value="Retrovirus zinc finger-like domains"/>
    <property type="match status" value="3"/>
</dbReference>
<keyword evidence="1" id="KW-0862">Zinc</keyword>
<feature type="compositionally biased region" description="Low complexity" evidence="2">
    <location>
        <begin position="58"/>
        <end position="67"/>
    </location>
</feature>
<protein>
    <recommendedName>
        <fullName evidence="3">CCHC-type domain-containing protein</fullName>
    </recommendedName>
</protein>
<organism evidence="4 5">
    <name type="scientific">Apatococcus lobatus</name>
    <dbReference type="NCBI Taxonomy" id="904363"/>
    <lineage>
        <taxon>Eukaryota</taxon>
        <taxon>Viridiplantae</taxon>
        <taxon>Chlorophyta</taxon>
        <taxon>core chlorophytes</taxon>
        <taxon>Trebouxiophyceae</taxon>
        <taxon>Chlorellales</taxon>
        <taxon>Chlorellaceae</taxon>
        <taxon>Apatococcus</taxon>
    </lineage>
</organism>
<comment type="caution">
    <text evidence="4">The sequence shown here is derived from an EMBL/GenBank/DDBJ whole genome shotgun (WGS) entry which is preliminary data.</text>
</comment>